<dbReference type="Proteomes" id="UP000579153">
    <property type="component" value="Unassembled WGS sequence"/>
</dbReference>
<evidence type="ECO:0000256" key="1">
    <source>
        <dbReference type="SAM" id="Phobius"/>
    </source>
</evidence>
<proteinExistence type="predicted"/>
<reference evidence="3 4" key="1">
    <citation type="submission" date="2020-08" db="EMBL/GenBank/DDBJ databases">
        <title>Sequencing the genomes of 1000 actinobacteria strains.</title>
        <authorList>
            <person name="Klenk H.-P."/>
        </authorList>
    </citation>
    <scope>NUCLEOTIDE SEQUENCE [LARGE SCALE GENOMIC DNA]</scope>
    <source>
        <strain evidence="3 4">DSM 45507</strain>
    </source>
</reference>
<dbReference type="EMBL" id="JACHMB010000001">
    <property type="protein sequence ID" value="MBB5775459.1"/>
    <property type="molecule type" value="Genomic_DNA"/>
</dbReference>
<evidence type="ECO:0000313" key="3">
    <source>
        <dbReference type="EMBL" id="MBB5775459.1"/>
    </source>
</evidence>
<dbReference type="AlphaFoldDB" id="A0A7W9G1D2"/>
<name>A0A7W9G1D2_9ACTN</name>
<feature type="transmembrane region" description="Helical" evidence="1">
    <location>
        <begin position="106"/>
        <end position="128"/>
    </location>
</feature>
<comment type="caution">
    <text evidence="3">The sequence shown here is derived from an EMBL/GenBank/DDBJ whole genome shotgun (WGS) entry which is preliminary data.</text>
</comment>
<accession>A0A7W9G1D2</accession>
<sequence>MRTLQRRLATDTRYTLLGLPLSVASFATTVIGVSAGLGSAVAFVGLPVLAATAASARHLADLERVALPGVLGHPVARPAYAPVPEGAGWFRRVMNPLTSGQAMMDLLHGIIALPFALAAFVLSAVWWAGAVAGLTFPLYGWAIARIPGVLENGLPEWLGLAGTPTTFVLVTTAVGALFALTLVPVVRMAALLKAGVAQTMLTRAVHPEPAAAREPAWVIAR</sequence>
<evidence type="ECO:0000259" key="2">
    <source>
        <dbReference type="Pfam" id="PF13796"/>
    </source>
</evidence>
<gene>
    <name evidence="3" type="ORF">HD596_002215</name>
</gene>
<feature type="transmembrane region" description="Helical" evidence="1">
    <location>
        <begin position="157"/>
        <end position="183"/>
    </location>
</feature>
<keyword evidence="1" id="KW-0812">Transmembrane</keyword>
<dbReference type="RefSeq" id="WP_185069139.1">
    <property type="nucleotide sequence ID" value="NZ_JACHMB010000001.1"/>
</dbReference>
<evidence type="ECO:0000313" key="4">
    <source>
        <dbReference type="Proteomes" id="UP000579153"/>
    </source>
</evidence>
<protein>
    <recommendedName>
        <fullName evidence="2">Putative sensor domain-containing protein</fullName>
    </recommendedName>
</protein>
<feature type="domain" description="Putative sensor" evidence="2">
    <location>
        <begin position="14"/>
        <end position="201"/>
    </location>
</feature>
<keyword evidence="1" id="KW-1133">Transmembrane helix</keyword>
<dbReference type="InterPro" id="IPR025828">
    <property type="entry name" value="Put_sensor_dom"/>
</dbReference>
<dbReference type="Pfam" id="PF13796">
    <property type="entry name" value="Sensor"/>
    <property type="match status" value="1"/>
</dbReference>
<keyword evidence="4" id="KW-1185">Reference proteome</keyword>
<organism evidence="3 4">
    <name type="scientific">Nonomuraea jabiensis</name>
    <dbReference type="NCBI Taxonomy" id="882448"/>
    <lineage>
        <taxon>Bacteria</taxon>
        <taxon>Bacillati</taxon>
        <taxon>Actinomycetota</taxon>
        <taxon>Actinomycetes</taxon>
        <taxon>Streptosporangiales</taxon>
        <taxon>Streptosporangiaceae</taxon>
        <taxon>Nonomuraea</taxon>
    </lineage>
</organism>
<keyword evidence="1" id="KW-0472">Membrane</keyword>